<comment type="caution">
    <text evidence="1">The sequence shown here is derived from an EMBL/GenBank/DDBJ whole genome shotgun (WGS) entry which is preliminary data.</text>
</comment>
<evidence type="ECO:0000313" key="1">
    <source>
        <dbReference type="EMBL" id="MBI6882883.1"/>
    </source>
</evidence>
<dbReference type="EMBL" id="JAEHTE010000002">
    <property type="protein sequence ID" value="MBI6882883.1"/>
    <property type="molecule type" value="Genomic_DNA"/>
</dbReference>
<accession>A0A8I1ECR6</accession>
<gene>
    <name evidence="1" type="ORF">JEU22_03075</name>
</gene>
<dbReference type="RefSeq" id="WP_198746507.1">
    <property type="nucleotide sequence ID" value="NZ_JAEHTE010000002.1"/>
</dbReference>
<sequence>MDTKIIDNHEIEFDYWDGDTLRAKECLDFVRKCAWGNPDYKSSLESGIRLFPALADYSPHILDTVKIGINPCKIPAALFELNDPYSAIVFLSNIAKARPDGIALSENNFIQISETLIHVSAFYQKKLSAISVDWMSSKYKDELSSAISAIDDIQVPFDGFSNPVVSPTIASLCYKAGDLDNFIMVTESRHFRNPNPGTFIVELGDIWKLGLAGNSAAQRSLIDVLASNIGNLGQVNKDKAIVSFWNGHDTYIESLKNLGKEDVSRALDQALKTFNFDSLQSQKQLLATKQLFKMPLGIARFAEFACSKGVELSIDQVKEVIQPISSFAKLAGRKWVSYMGRDFEDMKSSLSIVFKDIEPSDLSSRPLPKHLASILSEVLDDTKWIGKATIRDRGRILSDDLGI</sequence>
<dbReference type="AlphaFoldDB" id="A0A8I1ECR6"/>
<proteinExistence type="predicted"/>
<organism evidence="1 2">
    <name type="scientific">Pseudomonas putida</name>
    <name type="common">Arthrobacter siderocapsulatus</name>
    <dbReference type="NCBI Taxonomy" id="303"/>
    <lineage>
        <taxon>Bacteria</taxon>
        <taxon>Pseudomonadati</taxon>
        <taxon>Pseudomonadota</taxon>
        <taxon>Gammaproteobacteria</taxon>
        <taxon>Pseudomonadales</taxon>
        <taxon>Pseudomonadaceae</taxon>
        <taxon>Pseudomonas</taxon>
    </lineage>
</organism>
<dbReference type="Proteomes" id="UP000637061">
    <property type="component" value="Unassembled WGS sequence"/>
</dbReference>
<reference evidence="1" key="1">
    <citation type="submission" date="2020-12" db="EMBL/GenBank/DDBJ databases">
        <title>Enhanced detection system for hospital associated transmission using whole genome sequencing surveillance.</title>
        <authorList>
            <person name="Harrison L.H."/>
            <person name="Van Tyne D."/>
            <person name="Marsh J.W."/>
            <person name="Griffith M.P."/>
            <person name="Snyder D.J."/>
            <person name="Cooper V.S."/>
            <person name="Mustapha M."/>
        </authorList>
    </citation>
    <scope>NUCLEOTIDE SEQUENCE</scope>
    <source>
        <strain evidence="1">PSB00042</strain>
    </source>
</reference>
<name>A0A8I1ECR6_PSEPU</name>
<protein>
    <submittedName>
        <fullName evidence="1">Uncharacterized protein</fullName>
    </submittedName>
</protein>
<evidence type="ECO:0000313" key="2">
    <source>
        <dbReference type="Proteomes" id="UP000637061"/>
    </source>
</evidence>